<dbReference type="GO" id="GO:0055037">
    <property type="term" value="C:recycling endosome"/>
    <property type="evidence" value="ECO:0000318"/>
    <property type="project" value="GO_Central"/>
</dbReference>
<reference evidence="3" key="1">
    <citation type="journal article" date="2009" name="Science">
        <title>The B73 maize genome: complexity, diversity, and dynamics.</title>
        <authorList>
            <person name="Schnable P.S."/>
            <person name="Ware D."/>
            <person name="Fulton R.S."/>
            <person name="Stein J.C."/>
            <person name="Wei F."/>
            <person name="Pasternak S."/>
            <person name="Liang C."/>
            <person name="Zhang J."/>
            <person name="Fulton L."/>
            <person name="Graves T.A."/>
            <person name="Minx P."/>
            <person name="Reily A.D."/>
            <person name="Courtney L."/>
            <person name="Kruchowski S.S."/>
            <person name="Tomlinson C."/>
            <person name="Strong C."/>
            <person name="Delehaunty K."/>
            <person name="Fronick C."/>
            <person name="Courtney B."/>
            <person name="Rock S.M."/>
            <person name="Belter E."/>
            <person name="Du F."/>
            <person name="Kim K."/>
            <person name="Abbott R.M."/>
            <person name="Cotton M."/>
            <person name="Levy A."/>
            <person name="Marchetto P."/>
            <person name="Ochoa K."/>
            <person name="Jackson S.M."/>
            <person name="Gillam B."/>
            <person name="Chen W."/>
            <person name="Yan L."/>
            <person name="Higginbotham J."/>
            <person name="Cardenas M."/>
            <person name="Waligorski J."/>
            <person name="Applebaum E."/>
            <person name="Phelps L."/>
            <person name="Falcone J."/>
            <person name="Kanchi K."/>
            <person name="Thane T."/>
            <person name="Scimone A."/>
            <person name="Thane N."/>
            <person name="Henke J."/>
            <person name="Wang T."/>
            <person name="Ruppert J."/>
            <person name="Shah N."/>
            <person name="Rotter K."/>
            <person name="Hodges J."/>
            <person name="Ingenthron E."/>
            <person name="Cordes M."/>
            <person name="Kohlberg S."/>
            <person name="Sgro J."/>
            <person name="Delgado B."/>
            <person name="Mead K."/>
            <person name="Chinwalla A."/>
            <person name="Leonard S."/>
            <person name="Crouse K."/>
            <person name="Collura K."/>
            <person name="Kudrna D."/>
            <person name="Currie J."/>
            <person name="He R."/>
            <person name="Angelova A."/>
            <person name="Rajasekar S."/>
            <person name="Mueller T."/>
            <person name="Lomeli R."/>
            <person name="Scara G."/>
            <person name="Ko A."/>
            <person name="Delaney K."/>
            <person name="Wissotski M."/>
            <person name="Lopez G."/>
            <person name="Campos D."/>
            <person name="Braidotti M."/>
            <person name="Ashley E."/>
            <person name="Golser W."/>
            <person name="Kim H."/>
            <person name="Lee S."/>
            <person name="Lin J."/>
            <person name="Dujmic Z."/>
            <person name="Kim W."/>
            <person name="Talag J."/>
            <person name="Zuccolo A."/>
            <person name="Fan C."/>
            <person name="Sebastian A."/>
            <person name="Kramer M."/>
            <person name="Spiegel L."/>
            <person name="Nascimento L."/>
            <person name="Zutavern T."/>
            <person name="Miller B."/>
            <person name="Ambroise C."/>
            <person name="Muller S."/>
            <person name="Spooner W."/>
            <person name="Narechania A."/>
            <person name="Ren L."/>
            <person name="Wei S."/>
            <person name="Kumari S."/>
            <person name="Faga B."/>
            <person name="Levy M.J."/>
            <person name="McMahan L."/>
            <person name="Van Buren P."/>
            <person name="Vaughn M.W."/>
            <person name="Ying K."/>
            <person name="Yeh C.-T."/>
            <person name="Emrich S.J."/>
            <person name="Jia Y."/>
            <person name="Kalyanaraman A."/>
            <person name="Hsia A.-P."/>
            <person name="Barbazuk W.B."/>
            <person name="Baucom R.S."/>
            <person name="Brutnell T.P."/>
            <person name="Carpita N.C."/>
            <person name="Chaparro C."/>
            <person name="Chia J.-M."/>
            <person name="Deragon J.-M."/>
            <person name="Estill J.C."/>
            <person name="Fu Y."/>
            <person name="Jeddeloh J.A."/>
            <person name="Han Y."/>
            <person name="Lee H."/>
            <person name="Li P."/>
            <person name="Lisch D.R."/>
            <person name="Liu S."/>
            <person name="Liu Z."/>
            <person name="Nagel D.H."/>
            <person name="McCann M.C."/>
            <person name="SanMiguel P."/>
            <person name="Myers A.M."/>
            <person name="Nettleton D."/>
            <person name="Nguyen J."/>
            <person name="Penning B.W."/>
            <person name="Ponnala L."/>
            <person name="Schneider K.L."/>
            <person name="Schwartz D.C."/>
            <person name="Sharma A."/>
            <person name="Soderlund C."/>
            <person name="Springer N.M."/>
            <person name="Sun Q."/>
            <person name="Wang H."/>
            <person name="Waterman M."/>
            <person name="Westerman R."/>
            <person name="Wolfgruber T.K."/>
            <person name="Yang L."/>
            <person name="Yu Y."/>
            <person name="Zhang L."/>
            <person name="Zhou S."/>
            <person name="Zhu Q."/>
            <person name="Bennetzen J.L."/>
            <person name="Dawe R.K."/>
            <person name="Jiang J."/>
            <person name="Jiang N."/>
            <person name="Presting G.G."/>
            <person name="Wessler S.R."/>
            <person name="Aluru S."/>
            <person name="Martienssen R.A."/>
            <person name="Clifton S.W."/>
            <person name="McCombie W.R."/>
            <person name="Wing R.A."/>
            <person name="Wilson R.K."/>
        </authorList>
    </citation>
    <scope>NUCLEOTIDE SEQUENCE [LARGE SCALE GENOMIC DNA]</scope>
    <source>
        <strain evidence="3">cv. B73</strain>
    </source>
</reference>
<evidence type="ECO:0000313" key="3">
    <source>
        <dbReference type="Proteomes" id="UP000007305"/>
    </source>
</evidence>
<dbReference type="EnsemblPlants" id="Zm00001eb237870_T001">
    <property type="protein sequence ID" value="Zm00001eb237870_P001"/>
    <property type="gene ID" value="Zm00001eb237870"/>
</dbReference>
<protein>
    <recommendedName>
        <fullName evidence="1">Splicing factor cactin central domain-containing protein</fullName>
    </recommendedName>
</protein>
<sequence>MKAFSSFPDSMSHHLPRHRSSIHDSLFSFRIPDPSSPRCAFLYGFVFNCQRQDERLPRGGEQKSVVILSHAPTPLSSACCRKSSARSSLTSVLPHWPWWRCTLPCGRRRRHGTQWSFQLAVPRCACTSRLRLTILAHRQRCCPPTPRCRTEYGLFHDADLFAAFCGLFQSPGNGMNGTPGKLKLEKLAINKFSPTSLLNSIKLRREGPLSLMTEHKEALWSTYSPTTKPDTSVLNRLIDAGVSPRIEESMSVVNNEILWQHFLELTTNFLVPFGPYLRTTTPSEGTSPFVDPPLLPPFHAVEFINGLAARGPGKFLSKRMRSNWLDLYRRAAAEQEQQRLWRQARMNVNIEKLMSNMSEIERIDSFDAVERYLLREMEAEIEKVKKIREERAIEKAHHEEEMFHFDQSKVKSEIRLREGRTKPIDVLLKNLNFSDEFDIELNDPYLVFKLLYILTPSHSTSNAFYNQFEEEDGSFSPQLMHGNEYEDAIDPEEDKAELVEFYVSIF</sequence>
<dbReference type="InterPro" id="IPR024224">
    <property type="entry name" value="DENND6"/>
</dbReference>
<dbReference type="Pfam" id="PF10312">
    <property type="entry name" value="Cactin_mid"/>
    <property type="match status" value="1"/>
</dbReference>
<feature type="domain" description="Splicing factor cactin central" evidence="1">
    <location>
        <begin position="388"/>
        <end position="451"/>
    </location>
</feature>
<dbReference type="AlphaFoldDB" id="A0A804PGT3"/>
<dbReference type="InParanoid" id="A0A804PGT3"/>
<evidence type="ECO:0000313" key="2">
    <source>
        <dbReference type="EnsemblPlants" id="Zm00001eb237870_P001"/>
    </source>
</evidence>
<keyword evidence="3" id="KW-1185">Reference proteome</keyword>
<reference evidence="2" key="3">
    <citation type="submission" date="2021-05" db="UniProtKB">
        <authorList>
            <consortium name="EnsemblPlants"/>
        </authorList>
    </citation>
    <scope>IDENTIFICATION</scope>
    <source>
        <strain evidence="2">cv. B73</strain>
    </source>
</reference>
<name>A0A804PGT3_MAIZE</name>
<accession>A0A804PGT3</accession>
<dbReference type="Gramene" id="Zm00001eb237870_T001">
    <property type="protein sequence ID" value="Zm00001eb237870_P001"/>
    <property type="gene ID" value="Zm00001eb237870"/>
</dbReference>
<dbReference type="PANTHER" id="PTHR13677">
    <property type="entry name" value="LD41638P"/>
    <property type="match status" value="1"/>
</dbReference>
<dbReference type="PANTHER" id="PTHR13677:SF0">
    <property type="entry name" value="LD41638P"/>
    <property type="match status" value="1"/>
</dbReference>
<proteinExistence type="predicted"/>
<dbReference type="Proteomes" id="UP000007305">
    <property type="component" value="Chromosome 5"/>
</dbReference>
<evidence type="ECO:0000259" key="1">
    <source>
        <dbReference type="Pfam" id="PF10312"/>
    </source>
</evidence>
<dbReference type="GO" id="GO:0005085">
    <property type="term" value="F:guanyl-nucleotide exchange factor activity"/>
    <property type="evidence" value="ECO:0007669"/>
    <property type="project" value="InterPro"/>
</dbReference>
<reference evidence="2" key="2">
    <citation type="submission" date="2019-07" db="EMBL/GenBank/DDBJ databases">
        <authorList>
            <person name="Seetharam A."/>
            <person name="Woodhouse M."/>
            <person name="Cannon E."/>
        </authorList>
    </citation>
    <scope>NUCLEOTIDE SEQUENCE [LARGE SCALE GENOMIC DNA]</scope>
    <source>
        <strain evidence="2">cv. B73</strain>
    </source>
</reference>
<organism evidence="2 3">
    <name type="scientific">Zea mays</name>
    <name type="common">Maize</name>
    <dbReference type="NCBI Taxonomy" id="4577"/>
    <lineage>
        <taxon>Eukaryota</taxon>
        <taxon>Viridiplantae</taxon>
        <taxon>Streptophyta</taxon>
        <taxon>Embryophyta</taxon>
        <taxon>Tracheophyta</taxon>
        <taxon>Spermatophyta</taxon>
        <taxon>Magnoliopsida</taxon>
        <taxon>Liliopsida</taxon>
        <taxon>Poales</taxon>
        <taxon>Poaceae</taxon>
        <taxon>PACMAD clade</taxon>
        <taxon>Panicoideae</taxon>
        <taxon>Andropogonodae</taxon>
        <taxon>Andropogoneae</taxon>
        <taxon>Tripsacinae</taxon>
        <taxon>Zea</taxon>
    </lineage>
</organism>
<dbReference type="InterPro" id="IPR018816">
    <property type="entry name" value="Cactin_central"/>
</dbReference>